<evidence type="ECO:0000256" key="4">
    <source>
        <dbReference type="RuleBase" id="RU367119"/>
    </source>
</evidence>
<accession>A0A7X9UCC9</accession>
<comment type="function">
    <text evidence="4">Involved in the system for phosphate transport across the cytoplasmic membrane.</text>
</comment>
<reference evidence="6 7" key="1">
    <citation type="submission" date="2020-04" db="EMBL/GenBank/DDBJ databases">
        <title>Collinsella sp. KGMB02528 nov., an anaerobic actinobacterium isolated from human feces.</title>
        <authorList>
            <person name="Han K.-I."/>
            <person name="Eom M.K."/>
            <person name="Kim J.-S."/>
            <person name="Lee K.C."/>
            <person name="Suh M.K."/>
            <person name="Park S.-H."/>
            <person name="Lee J.H."/>
            <person name="Kang S.W."/>
            <person name="Park J.-E."/>
            <person name="Oh B.S."/>
            <person name="Yu S.Y."/>
            <person name="Choi S.-H."/>
            <person name="Lee D.H."/>
            <person name="Yoon H."/>
            <person name="Kim B.-Y."/>
            <person name="Lee J.H."/>
            <person name="Lee J.-S."/>
        </authorList>
    </citation>
    <scope>NUCLEOTIDE SEQUENCE [LARGE SCALE GENOMIC DNA]</scope>
    <source>
        <strain evidence="6 7">KGMB02528</strain>
    </source>
</reference>
<proteinExistence type="inferred from homology"/>
<feature type="domain" description="PBP" evidence="5">
    <location>
        <begin position="9"/>
        <end position="245"/>
    </location>
</feature>
<evidence type="ECO:0000313" key="6">
    <source>
        <dbReference type="EMBL" id="NMF55798.1"/>
    </source>
</evidence>
<gene>
    <name evidence="6" type="ORF">HF320_05600</name>
</gene>
<dbReference type="CDD" id="cd13653">
    <property type="entry name" value="PBP2_phosphate_like_1"/>
    <property type="match status" value="1"/>
</dbReference>
<dbReference type="GO" id="GO:0042301">
    <property type="term" value="F:phosphate ion binding"/>
    <property type="evidence" value="ECO:0007669"/>
    <property type="project" value="UniProtKB-UniRule"/>
</dbReference>
<dbReference type="InterPro" id="IPR050811">
    <property type="entry name" value="Phosphate_ABC_transporter"/>
</dbReference>
<evidence type="ECO:0000256" key="3">
    <source>
        <dbReference type="ARBA" id="ARBA00022729"/>
    </source>
</evidence>
<comment type="caution">
    <text evidence="6">The sequence shown here is derived from an EMBL/GenBank/DDBJ whole genome shotgun (WGS) entry which is preliminary data.</text>
</comment>
<name>A0A7X9UCC9_9ACTN</name>
<evidence type="ECO:0000256" key="1">
    <source>
        <dbReference type="ARBA" id="ARBA00008725"/>
    </source>
</evidence>
<comment type="similarity">
    <text evidence="1 4">Belongs to the PstS family.</text>
</comment>
<dbReference type="RefSeq" id="WP_169277460.1">
    <property type="nucleotide sequence ID" value="NZ_JABBCP010000002.1"/>
</dbReference>
<dbReference type="InterPro" id="IPR024370">
    <property type="entry name" value="PBP_domain"/>
</dbReference>
<dbReference type="GO" id="GO:0006817">
    <property type="term" value="P:phosphate ion transport"/>
    <property type="evidence" value="ECO:0007669"/>
    <property type="project" value="UniProtKB-UniRule"/>
</dbReference>
<dbReference type="AlphaFoldDB" id="A0A7X9UCC9"/>
<dbReference type="Proteomes" id="UP000546970">
    <property type="component" value="Unassembled WGS sequence"/>
</dbReference>
<dbReference type="PANTHER" id="PTHR30570">
    <property type="entry name" value="PERIPLASMIC PHOSPHATE BINDING COMPONENT OF PHOSPHATE ABC TRANSPORTER"/>
    <property type="match status" value="1"/>
</dbReference>
<sequence>MLPLTGCHTSASSSKQITVAGSTTCLPIAESAAEGYQDETGVSVLVSGLGSSAGIEAVANGTADIASSSRQVNADEQKLGLTEIVIAHDGIAVIVNTDNPVQNLSTDQLRDIYAGKITNWSQVGGDDLTIQLVNRDEASGTREAFKSIVMDGASFDRRAAVLSGTGQVRDVVSRSAGAIGYISLGFVESKFAQTAVRAISVNHVEPSEKTIASGGYPISRDLYFYVKGTPNPEAQAYIDYVISDKMDSIVRDAGFIPVTDDESSGE</sequence>
<dbReference type="Gene3D" id="3.40.190.10">
    <property type="entry name" value="Periplasmic binding protein-like II"/>
    <property type="match status" value="2"/>
</dbReference>
<protein>
    <recommendedName>
        <fullName evidence="4">Phosphate-binding protein</fullName>
    </recommendedName>
</protein>
<evidence type="ECO:0000259" key="5">
    <source>
        <dbReference type="Pfam" id="PF12849"/>
    </source>
</evidence>
<dbReference type="EMBL" id="JABBCP010000002">
    <property type="protein sequence ID" value="NMF55798.1"/>
    <property type="molecule type" value="Genomic_DNA"/>
</dbReference>
<dbReference type="NCBIfam" id="TIGR02136">
    <property type="entry name" value="ptsS_2"/>
    <property type="match status" value="1"/>
</dbReference>
<organism evidence="6 7">
    <name type="scientific">Collinsella acetigenes</name>
    <dbReference type="NCBI Taxonomy" id="2713419"/>
    <lineage>
        <taxon>Bacteria</taxon>
        <taxon>Bacillati</taxon>
        <taxon>Actinomycetota</taxon>
        <taxon>Coriobacteriia</taxon>
        <taxon>Coriobacteriales</taxon>
        <taxon>Coriobacteriaceae</taxon>
        <taxon>Collinsella</taxon>
    </lineage>
</organism>
<keyword evidence="7" id="KW-1185">Reference proteome</keyword>
<keyword evidence="4" id="KW-0592">Phosphate transport</keyword>
<dbReference type="Pfam" id="PF12849">
    <property type="entry name" value="PBP_like_2"/>
    <property type="match status" value="1"/>
</dbReference>
<dbReference type="PANTHER" id="PTHR30570:SF1">
    <property type="entry name" value="PHOSPHATE-BINDING PROTEIN PSTS"/>
    <property type="match status" value="1"/>
</dbReference>
<keyword evidence="2 4" id="KW-0813">Transport</keyword>
<evidence type="ECO:0000256" key="2">
    <source>
        <dbReference type="ARBA" id="ARBA00022448"/>
    </source>
</evidence>
<dbReference type="InterPro" id="IPR011862">
    <property type="entry name" value="Phos-bd"/>
</dbReference>
<evidence type="ECO:0000313" key="7">
    <source>
        <dbReference type="Proteomes" id="UP000546970"/>
    </source>
</evidence>
<dbReference type="SUPFAM" id="SSF53850">
    <property type="entry name" value="Periplasmic binding protein-like II"/>
    <property type="match status" value="1"/>
</dbReference>
<keyword evidence="3" id="KW-0732">Signal</keyword>